<dbReference type="InterPro" id="IPR036393">
    <property type="entry name" value="AceGlu_kinase-like_sf"/>
</dbReference>
<dbReference type="CDD" id="cd04237">
    <property type="entry name" value="AAK_NAGS-ABP"/>
    <property type="match status" value="1"/>
</dbReference>
<dbReference type="NCBIfam" id="TIGR01890">
    <property type="entry name" value="N-Ac-Glu-synth"/>
    <property type="match status" value="1"/>
</dbReference>
<dbReference type="PANTHER" id="PTHR30602:SF12">
    <property type="entry name" value="AMINO-ACID ACETYLTRANSFERASE NAGS1, CHLOROPLASTIC-RELATED"/>
    <property type="match status" value="1"/>
</dbReference>
<dbReference type="SUPFAM" id="SSF53633">
    <property type="entry name" value="Carbamate kinase-like"/>
    <property type="match status" value="1"/>
</dbReference>
<evidence type="ECO:0000256" key="7">
    <source>
        <dbReference type="ARBA" id="ARBA00048372"/>
    </source>
</evidence>
<dbReference type="NCBIfam" id="NF003641">
    <property type="entry name" value="PRK05279.1"/>
    <property type="match status" value="1"/>
</dbReference>
<keyword evidence="6 8" id="KW-0012">Acyltransferase</keyword>
<keyword evidence="4 8" id="KW-0028">Amino-acid biosynthesis</keyword>
<evidence type="ECO:0000313" key="11">
    <source>
        <dbReference type="Proteomes" id="UP000035860"/>
    </source>
</evidence>
<dbReference type="OrthoDB" id="9802238at2"/>
<comment type="subcellular location">
    <subcellularLocation>
        <location evidence="8">Cytoplasm</location>
    </subcellularLocation>
</comment>
<dbReference type="InterPro" id="IPR001048">
    <property type="entry name" value="Asp/Glu/Uridylate_kinase"/>
</dbReference>
<comment type="similarity">
    <text evidence="2 8">Belongs to the acetyltransferase family. ArgA subfamily.</text>
</comment>
<organism evidence="10 11">
    <name type="scientific">Moraxella bovoculi 237</name>
    <dbReference type="NCBI Taxonomy" id="743974"/>
    <lineage>
        <taxon>Bacteria</taxon>
        <taxon>Pseudomonadati</taxon>
        <taxon>Pseudomonadota</taxon>
        <taxon>Gammaproteobacteria</taxon>
        <taxon>Moraxellales</taxon>
        <taxon>Moraxellaceae</taxon>
        <taxon>Moraxella</taxon>
    </lineage>
</organism>
<dbReference type="eggNOG" id="COG0548">
    <property type="taxonomic scope" value="Bacteria"/>
</dbReference>
<evidence type="ECO:0000256" key="2">
    <source>
        <dbReference type="ARBA" id="ARBA00009145"/>
    </source>
</evidence>
<comment type="miscellaneous">
    <text evidence="8">In bacteria which possess the bifunctional enzyme ornithine acetyltransferase/N-acetylglutamate synthase (ArgJ), ArgA fulfills an anaplerotic role.</text>
</comment>
<evidence type="ECO:0000256" key="8">
    <source>
        <dbReference type="HAMAP-Rule" id="MF_01105"/>
    </source>
</evidence>
<dbReference type="SUPFAM" id="SSF55729">
    <property type="entry name" value="Acyl-CoA N-acyltransferases (Nat)"/>
    <property type="match status" value="1"/>
</dbReference>
<dbReference type="InterPro" id="IPR000182">
    <property type="entry name" value="GNAT_dom"/>
</dbReference>
<evidence type="ECO:0000256" key="4">
    <source>
        <dbReference type="ARBA" id="ARBA00022605"/>
    </source>
</evidence>
<sequence length="433" mass="47830">MTHTTQNPIQWFRHSAPYINTHRGKTFVVMFGGEAVAHEEFDRLIHDFALLHSLGIRLVLVHGANPQIEAALHNVDLPNTAQNGVHITPSEAMPHILSAVGAIRLQLEARLSMGLANSPMFGSRIDAVSGNFINARPFGVRHGVDHQMTGEVRGVDVDAIHHNLIHNHIVILSPIGFSATGEVFSLSTEDVAEHASIALQADKLILLGEAPLYNQGALVREITTKQAQELLDDNSLSDEIRRFLGCAIRVSDVVDRTQILPFAKDGALIEELFTRDGLGTMIARAPYDQIRQAHLGDVVGLLALLRPLEEVGILIQRPQYRLEADIEHYTVIERDGMVVGCAALYPLDEHCAEVASIAIHPDYRGGSRGDELLQFIESHARSEGFTRLFALTTHTSHWFIEHGFIETAVPSLPVSRQARYDNGRNSKIFVKTI</sequence>
<keyword evidence="8" id="KW-0963">Cytoplasm</keyword>
<keyword evidence="3 8" id="KW-0055">Arginine biosynthesis</keyword>
<keyword evidence="11" id="KW-1185">Reference proteome</keyword>
<evidence type="ECO:0000256" key="5">
    <source>
        <dbReference type="ARBA" id="ARBA00022679"/>
    </source>
</evidence>
<proteinExistence type="inferred from homology"/>
<dbReference type="GO" id="GO:0006526">
    <property type="term" value="P:L-arginine biosynthetic process"/>
    <property type="evidence" value="ECO:0007669"/>
    <property type="project" value="UniProtKB-UniRule"/>
</dbReference>
<comment type="caution">
    <text evidence="10">The sequence shown here is derived from an EMBL/GenBank/DDBJ whole genome shotgun (WGS) entry which is preliminary data.</text>
</comment>
<dbReference type="UniPathway" id="UPA00068">
    <property type="reaction ID" value="UER00106"/>
</dbReference>
<accession>A0A066UES8</accession>
<dbReference type="InterPro" id="IPR016181">
    <property type="entry name" value="Acyl_CoA_acyltransferase"/>
</dbReference>
<evidence type="ECO:0000259" key="9">
    <source>
        <dbReference type="PROSITE" id="PS51186"/>
    </source>
</evidence>
<gene>
    <name evidence="8" type="primary">argA</name>
    <name evidence="10" type="ORF">MBO_09633</name>
</gene>
<name>A0A066UES8_9GAMM</name>
<evidence type="ECO:0000256" key="1">
    <source>
        <dbReference type="ARBA" id="ARBA00004925"/>
    </source>
</evidence>
<dbReference type="Gene3D" id="3.40.1160.10">
    <property type="entry name" value="Acetylglutamate kinase-like"/>
    <property type="match status" value="1"/>
</dbReference>
<dbReference type="HAMAP" id="MF_01105">
    <property type="entry name" value="N_acetyl_glu_synth"/>
    <property type="match status" value="1"/>
</dbReference>
<dbReference type="PANTHER" id="PTHR30602">
    <property type="entry name" value="AMINO-ACID ACETYLTRANSFERASE"/>
    <property type="match status" value="1"/>
</dbReference>
<dbReference type="Gene3D" id="3.40.630.30">
    <property type="match status" value="1"/>
</dbReference>
<dbReference type="InterPro" id="IPR033719">
    <property type="entry name" value="NAGS_kin"/>
</dbReference>
<dbReference type="PROSITE" id="PS51186">
    <property type="entry name" value="GNAT"/>
    <property type="match status" value="1"/>
</dbReference>
<evidence type="ECO:0000313" key="10">
    <source>
        <dbReference type="EMBL" id="KDN24397.1"/>
    </source>
</evidence>
<dbReference type="CDD" id="cd04301">
    <property type="entry name" value="NAT_SF"/>
    <property type="match status" value="1"/>
</dbReference>
<dbReference type="EC" id="2.3.1.1" evidence="8"/>
<evidence type="ECO:0000256" key="6">
    <source>
        <dbReference type="ARBA" id="ARBA00023315"/>
    </source>
</evidence>
<dbReference type="GO" id="GO:0004042">
    <property type="term" value="F:L-glutamate N-acetyltransferase activity"/>
    <property type="evidence" value="ECO:0007669"/>
    <property type="project" value="UniProtKB-UniRule"/>
</dbReference>
<reference evidence="10 11" key="1">
    <citation type="journal article" date="2014" name="Genome Announc.">
        <title>Draft Genome Sequence of Moraxella bovoculi Strain 237T (ATCC BAA-1259T) Isolated from a Calf with Infectious Bovine Keratoconjunctivitis.</title>
        <authorList>
            <person name="Calcutt M.J."/>
            <person name="Foecking M.F."/>
            <person name="Martin N.T."/>
            <person name="Mhlanga-Mutangadura T."/>
            <person name="Reilly T.J."/>
        </authorList>
    </citation>
    <scope>NUCLEOTIDE SEQUENCE [LARGE SCALE GENOMIC DNA]</scope>
    <source>
        <strain evidence="10 11">237</strain>
    </source>
</reference>
<dbReference type="GO" id="GO:0005737">
    <property type="term" value="C:cytoplasm"/>
    <property type="evidence" value="ECO:0007669"/>
    <property type="project" value="UniProtKB-SubCell"/>
</dbReference>
<comment type="pathway">
    <text evidence="1 8">Amino-acid biosynthesis; L-arginine biosynthesis; N(2)-acetyl-L-ornithine from L-glutamate: step 1/4.</text>
</comment>
<feature type="domain" description="N-acetyltransferase" evidence="9">
    <location>
        <begin position="288"/>
        <end position="433"/>
    </location>
</feature>
<dbReference type="PIRSF" id="PIRSF000423">
    <property type="entry name" value="ArgA"/>
    <property type="match status" value="1"/>
</dbReference>
<dbReference type="eggNOG" id="COG1246">
    <property type="taxonomic scope" value="Bacteria"/>
</dbReference>
<dbReference type="Proteomes" id="UP000035860">
    <property type="component" value="Unassembled WGS sequence"/>
</dbReference>
<keyword evidence="5 8" id="KW-0808">Transferase</keyword>
<dbReference type="InterPro" id="IPR010167">
    <property type="entry name" value="NH2A_AcTrfase"/>
</dbReference>
<evidence type="ECO:0000256" key="3">
    <source>
        <dbReference type="ARBA" id="ARBA00022571"/>
    </source>
</evidence>
<dbReference type="Pfam" id="PF00696">
    <property type="entry name" value="AA_kinase"/>
    <property type="match status" value="1"/>
</dbReference>
<dbReference type="AlphaFoldDB" id="A0A066UES8"/>
<dbReference type="Pfam" id="PF00583">
    <property type="entry name" value="Acetyltransf_1"/>
    <property type="match status" value="1"/>
</dbReference>
<protein>
    <recommendedName>
        <fullName evidence="8">Amino-acid acetyltransferase</fullName>
        <ecNumber evidence="8">2.3.1.1</ecNumber>
    </recommendedName>
    <alternativeName>
        <fullName evidence="8">N-acetylglutamate synthase</fullName>
        <shortName evidence="8">AGS</shortName>
        <shortName evidence="8">NAGS</shortName>
    </alternativeName>
</protein>
<comment type="catalytic activity">
    <reaction evidence="7 8">
        <text>L-glutamate + acetyl-CoA = N-acetyl-L-glutamate + CoA + H(+)</text>
        <dbReference type="Rhea" id="RHEA:24292"/>
        <dbReference type="ChEBI" id="CHEBI:15378"/>
        <dbReference type="ChEBI" id="CHEBI:29985"/>
        <dbReference type="ChEBI" id="CHEBI:44337"/>
        <dbReference type="ChEBI" id="CHEBI:57287"/>
        <dbReference type="ChEBI" id="CHEBI:57288"/>
        <dbReference type="EC" id="2.3.1.1"/>
    </reaction>
</comment>
<dbReference type="EMBL" id="AOMT01000043">
    <property type="protein sequence ID" value="KDN24397.1"/>
    <property type="molecule type" value="Genomic_DNA"/>
</dbReference>